<keyword evidence="4" id="KW-0573">Peptidoglycan synthesis</keyword>
<dbReference type="InterPro" id="IPR000713">
    <property type="entry name" value="Mur_ligase_N"/>
</dbReference>
<sequence>MLIKDLFDGLEIIDRKNENLELDIKGIAYDSRKVKEGYLFVAIEGLDLDGHDFIDSAINNGAVALLVTKDINKNLPTYKTENNRKALAIISGNFFKHPSKDMEIIGITASNGKTSTSMMLKSILDLKKETGLIGTIKYKIKGKEIASKLTTPESLELQALFEEMKEAGLNTVIMEVSSIAQEMFRTYGTKFKVVCMNNITREHIDQHGSFEKYFSEKKKLITNADKDTYVILNINDKYVKTLVNETKGILVTYSDIYDPAADIYASDIDLSSGFAKFNLNIKNLKFEDKVYKDIVKQVKLSVFGYHSIVNALSAISMALCLNIDLDTIIKGIESYMGIERRFQLVYNREFMVLDDHFANIGNINMTLASLEMMKYKNLYMVYAIRGNRGVTVNEENVNTIIKWKDKIHFDKIIASLSRDTTKKHDYVSDAELEIFERKMEEAGMEYDLRENLRDALDDVLKIAGEGDLILLAGCQGIDHGARFLLEEIYKRDGSKDESILEPIKNRICGWD</sequence>
<keyword evidence="2" id="KW-0132">Cell division</keyword>
<dbReference type="GO" id="GO:0051301">
    <property type="term" value="P:cell division"/>
    <property type="evidence" value="ECO:0007669"/>
    <property type="project" value="UniProtKB-KW"/>
</dbReference>
<feature type="domain" description="Mur ligase central" evidence="9">
    <location>
        <begin position="107"/>
        <end position="317"/>
    </location>
</feature>
<dbReference type="InterPro" id="IPR035911">
    <property type="entry name" value="MurE/MurF_N"/>
</dbReference>
<dbReference type="GO" id="GO:0005524">
    <property type="term" value="F:ATP binding"/>
    <property type="evidence" value="ECO:0007669"/>
    <property type="project" value="InterPro"/>
</dbReference>
<dbReference type="GO" id="GO:0008360">
    <property type="term" value="P:regulation of cell shape"/>
    <property type="evidence" value="ECO:0007669"/>
    <property type="project" value="UniProtKB-KW"/>
</dbReference>
<dbReference type="AlphaFoldDB" id="A0AAW9MT39"/>
<evidence type="ECO:0000256" key="3">
    <source>
        <dbReference type="ARBA" id="ARBA00022960"/>
    </source>
</evidence>
<protein>
    <submittedName>
        <fullName evidence="10">Mur ligase family protein</fullName>
    </submittedName>
</protein>
<keyword evidence="5" id="KW-0131">Cell cycle</keyword>
<keyword evidence="3" id="KW-0133">Cell shape</keyword>
<dbReference type="EMBL" id="JAYKOT010000003">
    <property type="protein sequence ID" value="MEB3429196.1"/>
    <property type="molecule type" value="Genomic_DNA"/>
</dbReference>
<dbReference type="SUPFAM" id="SSF63418">
    <property type="entry name" value="MurE/MurF N-terminal domain"/>
    <property type="match status" value="1"/>
</dbReference>
<keyword evidence="10" id="KW-0436">Ligase</keyword>
<evidence type="ECO:0000256" key="2">
    <source>
        <dbReference type="ARBA" id="ARBA00022618"/>
    </source>
</evidence>
<dbReference type="InterPro" id="IPR036565">
    <property type="entry name" value="Mur-like_cat_sf"/>
</dbReference>
<dbReference type="GO" id="GO:0009252">
    <property type="term" value="P:peptidoglycan biosynthetic process"/>
    <property type="evidence" value="ECO:0007669"/>
    <property type="project" value="UniProtKB-KW"/>
</dbReference>
<evidence type="ECO:0000256" key="4">
    <source>
        <dbReference type="ARBA" id="ARBA00022984"/>
    </source>
</evidence>
<dbReference type="RefSeq" id="WP_324619395.1">
    <property type="nucleotide sequence ID" value="NZ_JAYKOT010000003.1"/>
</dbReference>
<dbReference type="Proteomes" id="UP001357733">
    <property type="component" value="Unassembled WGS sequence"/>
</dbReference>
<evidence type="ECO:0000256" key="1">
    <source>
        <dbReference type="ARBA" id="ARBA00004752"/>
    </source>
</evidence>
<dbReference type="Gene3D" id="3.40.1190.10">
    <property type="entry name" value="Mur-like, catalytic domain"/>
    <property type="match status" value="1"/>
</dbReference>
<keyword evidence="6" id="KW-0961">Cell wall biogenesis/degradation</keyword>
<evidence type="ECO:0000313" key="10">
    <source>
        <dbReference type="EMBL" id="MEB3429196.1"/>
    </source>
</evidence>
<dbReference type="Pfam" id="PF08245">
    <property type="entry name" value="Mur_ligase_M"/>
    <property type="match status" value="1"/>
</dbReference>
<proteinExistence type="predicted"/>
<evidence type="ECO:0000259" key="7">
    <source>
        <dbReference type="Pfam" id="PF01225"/>
    </source>
</evidence>
<comment type="caution">
    <text evidence="10">The sequence shown here is derived from an EMBL/GenBank/DDBJ whole genome shotgun (WGS) entry which is preliminary data.</text>
</comment>
<organism evidence="10 11">
    <name type="scientific">Citroniella saccharovorans</name>
    <dbReference type="NCBI Taxonomy" id="2053367"/>
    <lineage>
        <taxon>Bacteria</taxon>
        <taxon>Bacillati</taxon>
        <taxon>Bacillota</taxon>
        <taxon>Tissierellia</taxon>
        <taxon>Tissierellales</taxon>
        <taxon>Peptoniphilaceae</taxon>
        <taxon>Citroniella</taxon>
    </lineage>
</organism>
<dbReference type="InterPro" id="IPR036615">
    <property type="entry name" value="Mur_ligase_C_dom_sf"/>
</dbReference>
<accession>A0AAW9MT39</accession>
<comment type="pathway">
    <text evidence="1">Cell wall biogenesis; peptidoglycan biosynthesis.</text>
</comment>
<evidence type="ECO:0000256" key="6">
    <source>
        <dbReference type="ARBA" id="ARBA00023316"/>
    </source>
</evidence>
<dbReference type="InterPro" id="IPR013221">
    <property type="entry name" value="Mur_ligase_cen"/>
</dbReference>
<dbReference type="PANTHER" id="PTHR23135">
    <property type="entry name" value="MUR LIGASE FAMILY MEMBER"/>
    <property type="match status" value="1"/>
</dbReference>
<dbReference type="GO" id="GO:0071555">
    <property type="term" value="P:cell wall organization"/>
    <property type="evidence" value="ECO:0007669"/>
    <property type="project" value="UniProtKB-KW"/>
</dbReference>
<dbReference type="InterPro" id="IPR004101">
    <property type="entry name" value="Mur_ligase_C"/>
</dbReference>
<feature type="domain" description="Mur ligase C-terminal" evidence="8">
    <location>
        <begin position="340"/>
        <end position="473"/>
    </location>
</feature>
<evidence type="ECO:0000259" key="8">
    <source>
        <dbReference type="Pfam" id="PF02875"/>
    </source>
</evidence>
<dbReference type="PANTHER" id="PTHR23135:SF4">
    <property type="entry name" value="UDP-N-ACETYLMURAMOYL-L-ALANYL-D-GLUTAMATE--2,6-DIAMINOPIMELATE LIGASE MURE HOMOLOG, CHLOROPLASTIC"/>
    <property type="match status" value="1"/>
</dbReference>
<dbReference type="SUPFAM" id="SSF53244">
    <property type="entry name" value="MurD-like peptide ligases, peptide-binding domain"/>
    <property type="match status" value="1"/>
</dbReference>
<evidence type="ECO:0000313" key="11">
    <source>
        <dbReference type="Proteomes" id="UP001357733"/>
    </source>
</evidence>
<dbReference type="GO" id="GO:0016881">
    <property type="term" value="F:acid-amino acid ligase activity"/>
    <property type="evidence" value="ECO:0007669"/>
    <property type="project" value="InterPro"/>
</dbReference>
<evidence type="ECO:0000256" key="5">
    <source>
        <dbReference type="ARBA" id="ARBA00023306"/>
    </source>
</evidence>
<dbReference type="Pfam" id="PF02875">
    <property type="entry name" value="Mur_ligase_C"/>
    <property type="match status" value="1"/>
</dbReference>
<evidence type="ECO:0000259" key="9">
    <source>
        <dbReference type="Pfam" id="PF08245"/>
    </source>
</evidence>
<dbReference type="Pfam" id="PF01225">
    <property type="entry name" value="Mur_ligase"/>
    <property type="match status" value="1"/>
</dbReference>
<dbReference type="SUPFAM" id="SSF53623">
    <property type="entry name" value="MurD-like peptide ligases, catalytic domain"/>
    <property type="match status" value="1"/>
</dbReference>
<feature type="domain" description="Mur ligase N-terminal catalytic" evidence="7">
    <location>
        <begin position="24"/>
        <end position="77"/>
    </location>
</feature>
<name>A0AAW9MT39_9FIRM</name>
<reference evidence="10 11" key="1">
    <citation type="submission" date="2024-01" db="EMBL/GenBank/DDBJ databases">
        <title>Complete genome sequence of Citroniella saccharovorans strain M6.X9, isolated from human fecal sample.</title>
        <authorList>
            <person name="Cheng G."/>
            <person name="Westerholm M."/>
            <person name="Schnurer A."/>
        </authorList>
    </citation>
    <scope>NUCLEOTIDE SEQUENCE [LARGE SCALE GENOMIC DNA]</scope>
    <source>
        <strain evidence="10 11">DSM 29873</strain>
    </source>
</reference>
<gene>
    <name evidence="10" type="ORF">VLK81_04020</name>
</gene>
<keyword evidence="11" id="KW-1185">Reference proteome</keyword>
<dbReference type="Gene3D" id="3.40.1390.10">
    <property type="entry name" value="MurE/MurF, N-terminal domain"/>
    <property type="match status" value="1"/>
</dbReference>